<dbReference type="InterPro" id="IPR029479">
    <property type="entry name" value="Nitroreductase"/>
</dbReference>
<dbReference type="OrthoDB" id="9804207at2"/>
<reference evidence="2 3" key="1">
    <citation type="submission" date="2018-08" db="EMBL/GenBank/DDBJ databases">
        <title>Fulvimarina sp. 85, whole genome shotgun sequence.</title>
        <authorList>
            <person name="Tuo L."/>
        </authorList>
    </citation>
    <scope>NUCLEOTIDE SEQUENCE [LARGE SCALE GENOMIC DNA]</scope>
    <source>
        <strain evidence="2 3">85</strain>
    </source>
</reference>
<dbReference type="Gene3D" id="3.40.109.10">
    <property type="entry name" value="NADH Oxidase"/>
    <property type="match status" value="1"/>
</dbReference>
<dbReference type="Proteomes" id="UP000264310">
    <property type="component" value="Unassembled WGS sequence"/>
</dbReference>
<dbReference type="PANTHER" id="PTHR43821">
    <property type="entry name" value="NAD(P)H NITROREDUCTASE YDJA-RELATED"/>
    <property type="match status" value="1"/>
</dbReference>
<feature type="domain" description="Nitroreductase" evidence="1">
    <location>
        <begin position="6"/>
        <end position="87"/>
    </location>
</feature>
<dbReference type="GO" id="GO:0016491">
    <property type="term" value="F:oxidoreductase activity"/>
    <property type="evidence" value="ECO:0007669"/>
    <property type="project" value="InterPro"/>
</dbReference>
<dbReference type="AlphaFoldDB" id="A0A371WYF7"/>
<proteinExistence type="predicted"/>
<comment type="caution">
    <text evidence="2">The sequence shown here is derived from an EMBL/GenBank/DDBJ whole genome shotgun (WGS) entry which is preliminary data.</text>
</comment>
<dbReference type="PANTHER" id="PTHR43821:SF1">
    <property type="entry name" value="NAD(P)H NITROREDUCTASE YDJA-RELATED"/>
    <property type="match status" value="1"/>
</dbReference>
<name>A0A371WYF7_9HYPH</name>
<dbReference type="InterPro" id="IPR000415">
    <property type="entry name" value="Nitroreductase-like"/>
</dbReference>
<keyword evidence="3" id="KW-1185">Reference proteome</keyword>
<evidence type="ECO:0000259" key="1">
    <source>
        <dbReference type="Pfam" id="PF00881"/>
    </source>
</evidence>
<evidence type="ECO:0000313" key="2">
    <source>
        <dbReference type="EMBL" id="RFC62025.1"/>
    </source>
</evidence>
<organism evidence="2 3">
    <name type="scientific">Fulvimarina endophytica</name>
    <dbReference type="NCBI Taxonomy" id="2293836"/>
    <lineage>
        <taxon>Bacteria</taxon>
        <taxon>Pseudomonadati</taxon>
        <taxon>Pseudomonadota</taxon>
        <taxon>Alphaproteobacteria</taxon>
        <taxon>Hyphomicrobiales</taxon>
        <taxon>Aurantimonadaceae</taxon>
        <taxon>Fulvimarina</taxon>
    </lineage>
</organism>
<dbReference type="InterPro" id="IPR052530">
    <property type="entry name" value="NAD(P)H_nitroreductase"/>
</dbReference>
<dbReference type="EMBL" id="QURL01000010">
    <property type="protein sequence ID" value="RFC62025.1"/>
    <property type="molecule type" value="Genomic_DNA"/>
</dbReference>
<sequence>MTSKLRSWLIGPPVVVFLVSCPDPAATIIEREQVLAAAAVATTLLHAATARGFGSIWLTGWPAYAPEAHAVLGLAPGESVIGLFPIGTPLKRPAERPRPIIDRIVTDWIG</sequence>
<dbReference type="SUPFAM" id="SSF55469">
    <property type="entry name" value="FMN-dependent nitroreductase-like"/>
    <property type="match status" value="1"/>
</dbReference>
<evidence type="ECO:0000313" key="3">
    <source>
        <dbReference type="Proteomes" id="UP000264310"/>
    </source>
</evidence>
<gene>
    <name evidence="2" type="ORF">DYI37_18425</name>
</gene>
<protein>
    <recommendedName>
        <fullName evidence="1">Nitroreductase domain-containing protein</fullName>
    </recommendedName>
</protein>
<dbReference type="Pfam" id="PF00881">
    <property type="entry name" value="Nitroreductase"/>
    <property type="match status" value="1"/>
</dbReference>
<dbReference type="PROSITE" id="PS51257">
    <property type="entry name" value="PROKAR_LIPOPROTEIN"/>
    <property type="match status" value="1"/>
</dbReference>
<accession>A0A371WYF7</accession>